<sequence length="550" mass="60619">MFSKSLTQVFNSKTAELLSHHQVEIKQSFPKEGWVEEDPKEILQSVYECMERTCEKLMQLNIDISNIKAIGVTNQRETTLVWDKETGEPLYNAIVWLDLRTQSTVERLINRTPGRNKNHLRHKTGLPISTYFSAVKLRWLMDNVDEVHDAVVSHRAMFGTVDSWLIWCLTGGKSGGVHCTDVTNASRTMLFNIHTMDWDPELCKYFGIPMEILPRVRSSSEIYGLMKISSCWKSGALSGIPISGCLGDQSAALVGQMCFQDGQAKNTYGTGCFLLRNTGAKPVMSDHGLLTTVAYKLGRDKPACYALEGSVAIAGAVVRWLQDNLGIIGSSEELEKLAASVGTSYGCYFVPAFSGLYAPYWEPSARGIICGLTQFTNKSHLAFAALEAVCFQTREILDAMNQDSGIPLTQLQVDGGMTSNKLLMQLQADILCIPVVKPSMPETTALGAAMAAGAAEGVSVWSLNPEDLSEVTSEKFDPQINPEESEFRYARWKKAVEKSKNWETTQPVVNGNAMSHSHASAEAEDKPLSSFILSIHLSKTCRTVCTKDQA</sequence>
<evidence type="ECO:0000256" key="3">
    <source>
        <dbReference type="ARBA" id="ARBA00012099"/>
    </source>
</evidence>
<evidence type="ECO:0000313" key="14">
    <source>
        <dbReference type="Proteomes" id="UP001345963"/>
    </source>
</evidence>
<dbReference type="InterPro" id="IPR018485">
    <property type="entry name" value="FGGY_C"/>
</dbReference>
<comment type="pathway">
    <text evidence="1">Polyol metabolism; glycerol degradation via glycerol kinase pathway; sn-glycerol 3-phosphate from glycerol: step 1/1.</text>
</comment>
<evidence type="ECO:0000256" key="9">
    <source>
        <dbReference type="ARBA" id="ARBA00043149"/>
    </source>
</evidence>
<evidence type="ECO:0000256" key="8">
    <source>
        <dbReference type="ARBA" id="ARBA00022840"/>
    </source>
</evidence>
<evidence type="ECO:0000256" key="2">
    <source>
        <dbReference type="ARBA" id="ARBA00009156"/>
    </source>
</evidence>
<keyword evidence="14" id="KW-1185">Reference proteome</keyword>
<dbReference type="PROSITE" id="PS00933">
    <property type="entry name" value="FGGY_KINASES_1"/>
    <property type="match status" value="1"/>
</dbReference>
<comment type="caution">
    <text evidence="13">The sequence shown here is derived from an EMBL/GenBank/DDBJ whole genome shotgun (WGS) entry which is preliminary data.</text>
</comment>
<keyword evidence="7" id="KW-0319">Glycerol metabolism</keyword>
<keyword evidence="4 10" id="KW-0808">Transferase</keyword>
<evidence type="ECO:0000256" key="1">
    <source>
        <dbReference type="ARBA" id="ARBA00005190"/>
    </source>
</evidence>
<dbReference type="InterPro" id="IPR005999">
    <property type="entry name" value="Glycerol_kin"/>
</dbReference>
<dbReference type="Gene3D" id="3.30.420.40">
    <property type="match status" value="2"/>
</dbReference>
<feature type="non-terminal residue" evidence="13">
    <location>
        <position position="550"/>
    </location>
</feature>
<dbReference type="InterPro" id="IPR042018">
    <property type="entry name" value="GK1-3_metazoan-type"/>
</dbReference>
<dbReference type="PANTHER" id="PTHR10196:SF69">
    <property type="entry name" value="GLYCEROL KINASE"/>
    <property type="match status" value="1"/>
</dbReference>
<feature type="domain" description="Carbohydrate kinase FGGY C-terminal" evidence="12">
    <location>
        <begin position="265"/>
        <end position="455"/>
    </location>
</feature>
<dbReference type="SUPFAM" id="SSF53067">
    <property type="entry name" value="Actin-like ATPase domain"/>
    <property type="match status" value="2"/>
</dbReference>
<dbReference type="Pfam" id="PF00370">
    <property type="entry name" value="FGGY_N"/>
    <property type="match status" value="1"/>
</dbReference>
<dbReference type="InterPro" id="IPR043129">
    <property type="entry name" value="ATPase_NBD"/>
</dbReference>
<evidence type="ECO:0000259" key="12">
    <source>
        <dbReference type="Pfam" id="PF02782"/>
    </source>
</evidence>
<dbReference type="Pfam" id="PF02782">
    <property type="entry name" value="FGGY_C"/>
    <property type="match status" value="1"/>
</dbReference>
<dbReference type="EMBL" id="JAHUTI010042465">
    <property type="protein sequence ID" value="MED6246262.1"/>
    <property type="molecule type" value="Genomic_DNA"/>
</dbReference>
<evidence type="ECO:0000256" key="5">
    <source>
        <dbReference type="ARBA" id="ARBA00022741"/>
    </source>
</evidence>
<dbReference type="InterPro" id="IPR000577">
    <property type="entry name" value="Carb_kinase_FGGY"/>
</dbReference>
<evidence type="ECO:0000313" key="13">
    <source>
        <dbReference type="EMBL" id="MED6246262.1"/>
    </source>
</evidence>
<dbReference type="InterPro" id="IPR018484">
    <property type="entry name" value="FGGY_N"/>
</dbReference>
<evidence type="ECO:0000256" key="7">
    <source>
        <dbReference type="ARBA" id="ARBA00022798"/>
    </source>
</evidence>
<dbReference type="NCBIfam" id="NF000756">
    <property type="entry name" value="PRK00047.1"/>
    <property type="match status" value="1"/>
</dbReference>
<dbReference type="Proteomes" id="UP001345963">
    <property type="component" value="Unassembled WGS sequence"/>
</dbReference>
<keyword evidence="5" id="KW-0547">Nucleotide-binding</keyword>
<reference evidence="13 14" key="1">
    <citation type="submission" date="2021-07" db="EMBL/GenBank/DDBJ databases">
        <authorList>
            <person name="Palmer J.M."/>
        </authorList>
    </citation>
    <scope>NUCLEOTIDE SEQUENCE [LARGE SCALE GENOMIC DNA]</scope>
    <source>
        <strain evidence="13 14">AT_MEX2019</strain>
        <tissue evidence="13">Muscle</tissue>
    </source>
</reference>
<dbReference type="NCBIfam" id="TIGR01311">
    <property type="entry name" value="glycerol_kin"/>
    <property type="match status" value="1"/>
</dbReference>
<evidence type="ECO:0000256" key="10">
    <source>
        <dbReference type="RuleBase" id="RU003733"/>
    </source>
</evidence>
<proteinExistence type="inferred from homology"/>
<gene>
    <name evidence="13" type="ORF">ATANTOWER_015065</name>
</gene>
<dbReference type="PROSITE" id="PS00445">
    <property type="entry name" value="FGGY_KINASES_2"/>
    <property type="match status" value="1"/>
</dbReference>
<name>A0ABU7B6X9_9TELE</name>
<feature type="domain" description="Carbohydrate kinase FGGY N-terminal" evidence="11">
    <location>
        <begin position="8"/>
        <end position="255"/>
    </location>
</feature>
<dbReference type="PANTHER" id="PTHR10196">
    <property type="entry name" value="SUGAR KINASE"/>
    <property type="match status" value="1"/>
</dbReference>
<dbReference type="EC" id="2.7.1.30" evidence="3"/>
<organism evidence="13 14">
    <name type="scientific">Ataeniobius toweri</name>
    <dbReference type="NCBI Taxonomy" id="208326"/>
    <lineage>
        <taxon>Eukaryota</taxon>
        <taxon>Metazoa</taxon>
        <taxon>Chordata</taxon>
        <taxon>Craniata</taxon>
        <taxon>Vertebrata</taxon>
        <taxon>Euteleostomi</taxon>
        <taxon>Actinopterygii</taxon>
        <taxon>Neopterygii</taxon>
        <taxon>Teleostei</taxon>
        <taxon>Neoteleostei</taxon>
        <taxon>Acanthomorphata</taxon>
        <taxon>Ovalentaria</taxon>
        <taxon>Atherinomorphae</taxon>
        <taxon>Cyprinodontiformes</taxon>
        <taxon>Goodeidae</taxon>
        <taxon>Ataeniobius</taxon>
    </lineage>
</organism>
<keyword evidence="8" id="KW-0067">ATP-binding</keyword>
<accession>A0ABU7B6X9</accession>
<dbReference type="PIRSF" id="PIRSF000538">
    <property type="entry name" value="GlpK"/>
    <property type="match status" value="1"/>
</dbReference>
<comment type="similarity">
    <text evidence="2 10">Belongs to the FGGY kinase family.</text>
</comment>
<evidence type="ECO:0000256" key="6">
    <source>
        <dbReference type="ARBA" id="ARBA00022777"/>
    </source>
</evidence>
<protein>
    <recommendedName>
        <fullName evidence="3">glycerol kinase</fullName>
        <ecNumber evidence="3">2.7.1.30</ecNumber>
    </recommendedName>
    <alternativeName>
        <fullName evidence="9">ATP:glycerol 3-phosphotransferase</fullName>
    </alternativeName>
</protein>
<dbReference type="CDD" id="cd07792">
    <property type="entry name" value="ASKHA_NBD_FGGY_GK1-3-like"/>
    <property type="match status" value="1"/>
</dbReference>
<evidence type="ECO:0000259" key="11">
    <source>
        <dbReference type="Pfam" id="PF00370"/>
    </source>
</evidence>
<keyword evidence="6 10" id="KW-0418">Kinase</keyword>
<dbReference type="InterPro" id="IPR018483">
    <property type="entry name" value="Carb_kinase_FGGY_CS"/>
</dbReference>
<evidence type="ECO:0000256" key="4">
    <source>
        <dbReference type="ARBA" id="ARBA00022679"/>
    </source>
</evidence>